<dbReference type="HOGENOM" id="CLU_3086912_0_0_1"/>
<dbReference type="EMBL" id="UIGY01000001">
    <property type="protein sequence ID" value="SUZ07175.1"/>
    <property type="molecule type" value="Genomic_DNA"/>
</dbReference>
<sequence length="52" mass="5558">MASTISECHQSSVIPSVPSSHSSISIAGDSNDTEKPPDENSKIRLFMGILKK</sequence>
<evidence type="ECO:0000313" key="3">
    <source>
        <dbReference type="EMBL" id="SUZ07175.1"/>
    </source>
</evidence>
<reference evidence="3" key="3">
    <citation type="submission" date="2018-07" db="EMBL/GenBank/DDBJ databases">
        <authorList>
            <person name="Quirk P.G."/>
            <person name="Krulwich T.A."/>
        </authorList>
    </citation>
    <scope>NUCLEOTIDE SEQUENCE</scope>
    <source>
        <strain evidence="3">96224</strain>
    </source>
</reference>
<name>A0A061HLH0_BLUGR</name>
<dbReference type="AlphaFoldDB" id="A0A061HLH0"/>
<feature type="region of interest" description="Disordered" evidence="1">
    <location>
        <begin position="1"/>
        <end position="42"/>
    </location>
</feature>
<dbReference type="EMBL" id="KE373446">
    <property type="protein sequence ID" value="EPQ67596.1"/>
    <property type="molecule type" value="Genomic_DNA"/>
</dbReference>
<dbReference type="Proteomes" id="UP000053110">
    <property type="component" value="Unassembled WGS sequence"/>
</dbReference>
<proteinExistence type="predicted"/>
<evidence type="ECO:0000256" key="1">
    <source>
        <dbReference type="SAM" id="MobiDB-lite"/>
    </source>
</evidence>
<reference evidence="2" key="2">
    <citation type="submission" date="2013-01" db="EMBL/GenBank/DDBJ databases">
        <title>The wheat powdery mildew genome reveals unique evolution of an obligate biotroph.</title>
        <authorList>
            <person name="Oberhaensli S."/>
            <person name="Wicker T."/>
            <person name="Keller B."/>
        </authorList>
    </citation>
    <scope>NUCLEOTIDE SEQUENCE</scope>
    <source>
        <strain evidence="2">96224</strain>
    </source>
</reference>
<feature type="compositionally biased region" description="Basic and acidic residues" evidence="1">
    <location>
        <begin position="32"/>
        <end position="42"/>
    </location>
</feature>
<feature type="compositionally biased region" description="Low complexity" evidence="1">
    <location>
        <begin position="11"/>
        <end position="26"/>
    </location>
</feature>
<protein>
    <submittedName>
        <fullName evidence="3">Bgt-495</fullName>
    </submittedName>
</protein>
<organism evidence="3">
    <name type="scientific">Blumeria graminis f. sp. tritici 96224</name>
    <dbReference type="NCBI Taxonomy" id="1268274"/>
    <lineage>
        <taxon>Eukaryota</taxon>
        <taxon>Fungi</taxon>
        <taxon>Dikarya</taxon>
        <taxon>Ascomycota</taxon>
        <taxon>Pezizomycotina</taxon>
        <taxon>Leotiomycetes</taxon>
        <taxon>Erysiphales</taxon>
        <taxon>Erysiphaceae</taxon>
        <taxon>Blumeria</taxon>
    </lineage>
</organism>
<accession>A0A061HLH0</accession>
<feature type="compositionally biased region" description="Polar residues" evidence="1">
    <location>
        <begin position="1"/>
        <end position="10"/>
    </location>
</feature>
<evidence type="ECO:0000313" key="2">
    <source>
        <dbReference type="EMBL" id="EPQ67596.1"/>
    </source>
</evidence>
<gene>
    <name evidence="2" type="ORF">BGT96224_495</name>
    <name evidence="3" type="ORF">BGT96224V2_LOCUS645</name>
</gene>
<reference evidence="4" key="1">
    <citation type="journal article" date="2013" name="Nat. Genet.">
        <title>The wheat powdery mildew genome shows the unique evolution of an obligate biotroph.</title>
        <authorList>
            <person name="Wicker T."/>
            <person name="Oberhaensli S."/>
            <person name="Parlange F."/>
            <person name="Buchmann J.P."/>
            <person name="Shatalina M."/>
            <person name="Roffler S."/>
            <person name="Ben-David R."/>
            <person name="Dolezel J."/>
            <person name="Simkova H."/>
            <person name="Schulze-Lefert P."/>
            <person name="Spanu P.D."/>
            <person name="Bruggmann R."/>
            <person name="Amselem J."/>
            <person name="Quesneville H."/>
            <person name="Ver Loren van Themaat E."/>
            <person name="Paape T."/>
            <person name="Shimizu K.K."/>
            <person name="Keller B."/>
        </authorList>
    </citation>
    <scope>NUCLEOTIDE SEQUENCE [LARGE SCALE GENOMIC DNA]</scope>
    <source>
        <strain evidence="4">96224</strain>
    </source>
</reference>
<evidence type="ECO:0000313" key="4">
    <source>
        <dbReference type="Proteomes" id="UP000053110"/>
    </source>
</evidence>